<feature type="chain" id="PRO_5034854962" evidence="6">
    <location>
        <begin position="30"/>
        <end position="338"/>
    </location>
</feature>
<accession>A0A8C5ZR26</accession>
<dbReference type="Ensembl" id="ENSMMMT00000020940.1">
    <property type="protein sequence ID" value="ENSMMMP00000018425.1"/>
    <property type="gene ID" value="ENSMMMG00000016289.1"/>
</dbReference>
<keyword evidence="1 6" id="KW-0732">Signal</keyword>
<evidence type="ECO:0000256" key="1">
    <source>
        <dbReference type="ARBA" id="ARBA00022729"/>
    </source>
</evidence>
<evidence type="ECO:0000256" key="2">
    <source>
        <dbReference type="ARBA" id="ARBA00023180"/>
    </source>
</evidence>
<dbReference type="GO" id="GO:1990782">
    <property type="term" value="F:protein tyrosine kinase binding"/>
    <property type="evidence" value="ECO:0007669"/>
    <property type="project" value="TreeGrafter"/>
</dbReference>
<reference evidence="8" key="1">
    <citation type="submission" date="2025-08" db="UniProtKB">
        <authorList>
            <consortium name="Ensembl"/>
        </authorList>
    </citation>
    <scope>IDENTIFICATION</scope>
</reference>
<protein>
    <submittedName>
        <fullName evidence="8">Carcinoembryonic antigen-related cell adhesion molecule 6-like</fullName>
    </submittedName>
</protein>
<dbReference type="InterPro" id="IPR007110">
    <property type="entry name" value="Ig-like_dom"/>
</dbReference>
<dbReference type="Gene3D" id="2.60.40.10">
    <property type="entry name" value="Immunoglobulins"/>
    <property type="match status" value="2"/>
</dbReference>
<dbReference type="GO" id="GO:0002682">
    <property type="term" value="P:regulation of immune system process"/>
    <property type="evidence" value="ECO:0007669"/>
    <property type="project" value="TreeGrafter"/>
</dbReference>
<evidence type="ECO:0000256" key="4">
    <source>
        <dbReference type="ARBA" id="ARBA00038222"/>
    </source>
</evidence>
<evidence type="ECO:0000256" key="3">
    <source>
        <dbReference type="ARBA" id="ARBA00023319"/>
    </source>
</evidence>
<dbReference type="PANTHER" id="PTHR44427">
    <property type="entry name" value="CARCINOEMBRYONIC ANTIGEN-RELATED CELL ADHESION MOLECULE 19"/>
    <property type="match status" value="1"/>
</dbReference>
<dbReference type="Proteomes" id="UP000694407">
    <property type="component" value="Unplaced"/>
</dbReference>
<dbReference type="CDD" id="cd05774">
    <property type="entry name" value="IgV_CEACAM_D1"/>
    <property type="match status" value="1"/>
</dbReference>
<keyword evidence="9" id="KW-1185">Reference proteome</keyword>
<name>A0A8C5ZR26_MARMA</name>
<dbReference type="InterPro" id="IPR036179">
    <property type="entry name" value="Ig-like_dom_sf"/>
</dbReference>
<dbReference type="FunFam" id="2.60.40.10:FF:000340">
    <property type="entry name" value="Carcinoembryonic antigen-related cell adhesion molecule 1"/>
    <property type="match status" value="1"/>
</dbReference>
<feature type="region of interest" description="Disordered" evidence="5">
    <location>
        <begin position="318"/>
        <end position="338"/>
    </location>
</feature>
<dbReference type="Pfam" id="PF07686">
    <property type="entry name" value="V-set"/>
    <property type="match status" value="1"/>
</dbReference>
<dbReference type="SUPFAM" id="SSF48726">
    <property type="entry name" value="Immunoglobulin"/>
    <property type="match status" value="2"/>
</dbReference>
<evidence type="ECO:0000256" key="5">
    <source>
        <dbReference type="SAM" id="MobiDB-lite"/>
    </source>
</evidence>
<dbReference type="InterPro" id="IPR013783">
    <property type="entry name" value="Ig-like_fold"/>
</dbReference>
<proteinExistence type="inferred from homology"/>
<dbReference type="PANTHER" id="PTHR44427:SF1">
    <property type="entry name" value="CARCINOEMBRYONIC ANTIGEN-RELATED CELL ADHESION MOLECULE 1"/>
    <property type="match status" value="1"/>
</dbReference>
<dbReference type="AlphaFoldDB" id="A0A8C5ZR26"/>
<dbReference type="InterPro" id="IPR003598">
    <property type="entry name" value="Ig_sub2"/>
</dbReference>
<organism evidence="8 9">
    <name type="scientific">Marmota marmota marmota</name>
    <name type="common">Alpine marmot</name>
    <dbReference type="NCBI Taxonomy" id="9994"/>
    <lineage>
        <taxon>Eukaryota</taxon>
        <taxon>Metazoa</taxon>
        <taxon>Chordata</taxon>
        <taxon>Craniata</taxon>
        <taxon>Vertebrata</taxon>
        <taxon>Euteleostomi</taxon>
        <taxon>Mammalia</taxon>
        <taxon>Eutheria</taxon>
        <taxon>Euarchontoglires</taxon>
        <taxon>Glires</taxon>
        <taxon>Rodentia</taxon>
        <taxon>Sciuromorpha</taxon>
        <taxon>Sciuridae</taxon>
        <taxon>Xerinae</taxon>
        <taxon>Marmotini</taxon>
        <taxon>Marmota</taxon>
    </lineage>
</organism>
<dbReference type="InterPro" id="IPR050831">
    <property type="entry name" value="CEA_cell_adhesion"/>
</dbReference>
<sequence>MEPPSASPHRGHVPWQGLLLAVLVSPLTFWNLPTTAQLAIESVPFTAAEGTDVLLLAHNVSENVKGYTWYKGERGIDSHQISIYLTATQGIIPGPAYSGRETVYPNGSLLFQKVTLEDTGFYTLQTISSDLQAEKASGHICVYQSVTKPSILASNVSITEEGPVAMTCLSGDTGISITWIFSNQTLQLTDRMQLQEDAGEYQCEVSNPASSTKSDPLKLGDPGESVCGHLIVVLGGDPGMCLVGGEAGRESSGEGQVLGLRKAQKPEWQKPVKEAALSPERTMGQWTLRKVGLQGPPRAYSEVADQEETSLFSWACVPISPSPPRPLPGPPPSAPEQP</sequence>
<dbReference type="PROSITE" id="PS50835">
    <property type="entry name" value="IG_LIKE"/>
    <property type="match status" value="1"/>
</dbReference>
<dbReference type="GO" id="GO:0005886">
    <property type="term" value="C:plasma membrane"/>
    <property type="evidence" value="ECO:0007669"/>
    <property type="project" value="TreeGrafter"/>
</dbReference>
<dbReference type="InterPro" id="IPR013106">
    <property type="entry name" value="Ig_V-set"/>
</dbReference>
<feature type="compositionally biased region" description="Pro residues" evidence="5">
    <location>
        <begin position="320"/>
        <end position="338"/>
    </location>
</feature>
<feature type="signal peptide" evidence="6">
    <location>
        <begin position="1"/>
        <end position="29"/>
    </location>
</feature>
<keyword evidence="3" id="KW-0393">Immunoglobulin domain</keyword>
<feature type="domain" description="Ig-like" evidence="7">
    <location>
        <begin position="149"/>
        <end position="220"/>
    </location>
</feature>
<evidence type="ECO:0000259" key="7">
    <source>
        <dbReference type="PROSITE" id="PS50835"/>
    </source>
</evidence>
<dbReference type="GeneTree" id="ENSGT01100000263479"/>
<evidence type="ECO:0000313" key="8">
    <source>
        <dbReference type="Ensembl" id="ENSMMMP00000018425.1"/>
    </source>
</evidence>
<dbReference type="GO" id="GO:0007165">
    <property type="term" value="P:signal transduction"/>
    <property type="evidence" value="ECO:0007669"/>
    <property type="project" value="TreeGrafter"/>
</dbReference>
<evidence type="ECO:0000313" key="9">
    <source>
        <dbReference type="Proteomes" id="UP000694407"/>
    </source>
</evidence>
<keyword evidence="2" id="KW-0325">Glycoprotein</keyword>
<dbReference type="SMART" id="SM00408">
    <property type="entry name" value="IGc2"/>
    <property type="match status" value="1"/>
</dbReference>
<reference evidence="8" key="2">
    <citation type="submission" date="2025-09" db="UniProtKB">
        <authorList>
            <consortium name="Ensembl"/>
        </authorList>
    </citation>
    <scope>IDENTIFICATION</scope>
</reference>
<dbReference type="GO" id="GO:0009986">
    <property type="term" value="C:cell surface"/>
    <property type="evidence" value="ECO:0007669"/>
    <property type="project" value="TreeGrafter"/>
</dbReference>
<comment type="similarity">
    <text evidence="4">Belongs to the immunoglobulin superfamily. CEA family.</text>
</comment>
<evidence type="ECO:0000256" key="6">
    <source>
        <dbReference type="SAM" id="SignalP"/>
    </source>
</evidence>